<evidence type="ECO:0000313" key="2">
    <source>
        <dbReference type="Proteomes" id="UP000026905"/>
    </source>
</evidence>
<name>A0A024B286_9CAUD</name>
<keyword evidence="2" id="KW-1185">Reference proteome</keyword>
<dbReference type="GeneID" id="19525320"/>
<sequence length="76" mass="8698">MYIFRKGGAKIMQAQLIGLQTLVSLKTEELIELEKMDSSFCGSITKIEKIYKKLGEIRGLEEAIDLLKKMEVEYNV</sequence>
<accession>A0A024B286</accession>
<reference evidence="2" key="1">
    <citation type="submission" date="2014-09" db="EMBL/GenBank/DDBJ databases">
        <authorList>
            <person name="Sauder A.B."/>
            <person name="McKenzie Q.R."/>
            <person name="Temple L.M."/>
            <person name="Alexis B.K."/>
            <person name="Al-Atrache Z."/>
            <person name="Lewis L.O."/>
            <person name="Loesser-Casey K.E."/>
            <person name="Mitchell K.J."/>
        </authorList>
    </citation>
    <scope>NUCLEOTIDE SEQUENCE [LARGE SCALE GENOMIC DNA]</scope>
</reference>
<protein>
    <submittedName>
        <fullName evidence="1">Uncharacterized protein</fullName>
    </submittedName>
</protein>
<evidence type="ECO:0000313" key="1">
    <source>
        <dbReference type="EMBL" id="AHZ10570.1"/>
    </source>
</evidence>
<dbReference type="KEGG" id="vg:19525320"/>
<dbReference type="Proteomes" id="UP000026905">
    <property type="component" value="Segment"/>
</dbReference>
<proteinExistence type="predicted"/>
<organism evidence="1 2">
    <name type="scientific">Bacillus phage Hoody T</name>
    <dbReference type="NCBI Taxonomy" id="1486660"/>
    <lineage>
        <taxon>Viruses</taxon>
        <taxon>Duplodnaviria</taxon>
        <taxon>Heunggongvirae</taxon>
        <taxon>Uroviricota</taxon>
        <taxon>Caudoviricetes</taxon>
        <taxon>Herelleviridae</taxon>
        <taxon>Bastillevirinae</taxon>
        <taxon>Bastillevirus</taxon>
        <taxon>Bastillevirus hoodyT</taxon>
    </lineage>
</organism>
<dbReference type="EMBL" id="KJ489400">
    <property type="protein sequence ID" value="AHZ10570.1"/>
    <property type="molecule type" value="Genomic_DNA"/>
</dbReference>
<dbReference type="RefSeq" id="YP_009035455.1">
    <property type="nucleotide sequence ID" value="NC_024205.1"/>
</dbReference>